<reference evidence="3" key="1">
    <citation type="journal article" date="2022" name="Int. J. Mol. Sci.">
        <title>Draft Genome of Tanacetum Coccineum: Genomic Comparison of Closely Related Tanacetum-Family Plants.</title>
        <authorList>
            <person name="Yamashiro T."/>
            <person name="Shiraishi A."/>
            <person name="Nakayama K."/>
            <person name="Satake H."/>
        </authorList>
    </citation>
    <scope>NUCLEOTIDE SEQUENCE</scope>
</reference>
<protein>
    <recommendedName>
        <fullName evidence="2">Tf2-1-like SH3-like domain-containing protein</fullName>
    </recommendedName>
</protein>
<proteinExistence type="predicted"/>
<reference evidence="3" key="2">
    <citation type="submission" date="2022-01" db="EMBL/GenBank/DDBJ databases">
        <authorList>
            <person name="Yamashiro T."/>
            <person name="Shiraishi A."/>
            <person name="Satake H."/>
            <person name="Nakayama K."/>
        </authorList>
    </citation>
    <scope>NUCLEOTIDE SEQUENCE</scope>
</reference>
<organism evidence="3 4">
    <name type="scientific">Tanacetum coccineum</name>
    <dbReference type="NCBI Taxonomy" id="301880"/>
    <lineage>
        <taxon>Eukaryota</taxon>
        <taxon>Viridiplantae</taxon>
        <taxon>Streptophyta</taxon>
        <taxon>Embryophyta</taxon>
        <taxon>Tracheophyta</taxon>
        <taxon>Spermatophyta</taxon>
        <taxon>Magnoliopsida</taxon>
        <taxon>eudicotyledons</taxon>
        <taxon>Gunneridae</taxon>
        <taxon>Pentapetalae</taxon>
        <taxon>asterids</taxon>
        <taxon>campanulids</taxon>
        <taxon>Asterales</taxon>
        <taxon>Asteraceae</taxon>
        <taxon>Asteroideae</taxon>
        <taxon>Anthemideae</taxon>
        <taxon>Anthemidinae</taxon>
        <taxon>Tanacetum</taxon>
    </lineage>
</organism>
<evidence type="ECO:0000313" key="4">
    <source>
        <dbReference type="Proteomes" id="UP001151760"/>
    </source>
</evidence>
<evidence type="ECO:0000256" key="1">
    <source>
        <dbReference type="SAM" id="MobiDB-lite"/>
    </source>
</evidence>
<dbReference type="PANTHER" id="PTHR46148:SF52">
    <property type="entry name" value="OS04G0603800 PROTEIN"/>
    <property type="match status" value="1"/>
</dbReference>
<feature type="region of interest" description="Disordered" evidence="1">
    <location>
        <begin position="79"/>
        <end position="105"/>
    </location>
</feature>
<dbReference type="InterPro" id="IPR056924">
    <property type="entry name" value="SH3_Tf2-1"/>
</dbReference>
<dbReference type="Pfam" id="PF24626">
    <property type="entry name" value="SH3_Tf2-1"/>
    <property type="match status" value="1"/>
</dbReference>
<feature type="domain" description="Tf2-1-like SH3-like" evidence="2">
    <location>
        <begin position="91"/>
        <end position="142"/>
    </location>
</feature>
<dbReference type="Proteomes" id="UP001151760">
    <property type="component" value="Unassembled WGS sequence"/>
</dbReference>
<keyword evidence="4" id="KW-1185">Reference proteome</keyword>
<evidence type="ECO:0000259" key="2">
    <source>
        <dbReference type="Pfam" id="PF24626"/>
    </source>
</evidence>
<accession>A0ABQ4ZQQ9</accession>
<evidence type="ECO:0000313" key="3">
    <source>
        <dbReference type="EMBL" id="GJS91626.1"/>
    </source>
</evidence>
<dbReference type="EMBL" id="BQNB010011521">
    <property type="protein sequence ID" value="GJS91626.1"/>
    <property type="molecule type" value="Genomic_DNA"/>
</dbReference>
<gene>
    <name evidence="3" type="ORF">Tco_0774262</name>
</gene>
<sequence length="206" mass="24349">PQTDWQTWVVDRCLECYLRGMTEERHRCLECHLRGMTEERQKECVKWLSLAELCKVDIVDRTWRQENRQLQTLKVHLERQQNRMKQQADKKRSDKGRQNNFSPKSFGPFKVVEKIRQGAYKLELIAHAQIHNLFYVSQLKLYKGTPHLTQVLDLPSCNKEGILEVEPIALLDRMTVKKKNVVVVYGLVQWANETEEGATWEPMEEL</sequence>
<comment type="caution">
    <text evidence="3">The sequence shown here is derived from an EMBL/GenBank/DDBJ whole genome shotgun (WGS) entry which is preliminary data.</text>
</comment>
<name>A0ABQ4ZQQ9_9ASTR</name>
<feature type="compositionally biased region" description="Basic and acidic residues" evidence="1">
    <location>
        <begin position="79"/>
        <end position="97"/>
    </location>
</feature>
<feature type="non-terminal residue" evidence="3">
    <location>
        <position position="1"/>
    </location>
</feature>
<dbReference type="PANTHER" id="PTHR46148">
    <property type="entry name" value="CHROMO DOMAIN-CONTAINING PROTEIN"/>
    <property type="match status" value="1"/>
</dbReference>